<comment type="caution">
    <text evidence="1">The sequence shown here is derived from an EMBL/GenBank/DDBJ whole genome shotgun (WGS) entry which is preliminary data.</text>
</comment>
<name>A0A0D0IS35_9MICO</name>
<dbReference type="EMBL" id="JXSQ01000001">
    <property type="protein sequence ID" value="KIP53797.1"/>
    <property type="molecule type" value="Genomic_DNA"/>
</dbReference>
<dbReference type="Proteomes" id="UP000032120">
    <property type="component" value="Unassembled WGS sequence"/>
</dbReference>
<reference evidence="1 2" key="1">
    <citation type="submission" date="2015-01" db="EMBL/GenBank/DDBJ databases">
        <title>Draft genome sequence of Leucobacter komagatae strain VKM ST2845.</title>
        <authorList>
            <person name="Karlyshev A.V."/>
            <person name="Kudryashova E.B."/>
        </authorList>
    </citation>
    <scope>NUCLEOTIDE SEQUENCE [LARGE SCALE GENOMIC DNA]</scope>
    <source>
        <strain evidence="1 2">VKM ST2845</strain>
    </source>
</reference>
<protein>
    <submittedName>
        <fullName evidence="1">Uncharacterized protein</fullName>
    </submittedName>
</protein>
<sequence length="154" mass="17165">MVRNNIPQKHLDGAEAVRRSIDAARRCLGRITVSDGHKELCDAAAAHAAIAQAEATLLLVEQQQVANEHSRVHAWLRLAASWEKINPWLKREEHAESSDSEDGDNQLTLGPWVNELKPGIRDLFKRVFLGEAKLADRRPVSPDSVPSPWDVTPK</sequence>
<dbReference type="AlphaFoldDB" id="A0A0D0IS35"/>
<gene>
    <name evidence="1" type="ORF">SD72_01005</name>
</gene>
<keyword evidence="2" id="KW-1185">Reference proteome</keyword>
<accession>A0A0D0IS35</accession>
<evidence type="ECO:0000313" key="1">
    <source>
        <dbReference type="EMBL" id="KIP53797.1"/>
    </source>
</evidence>
<proteinExistence type="predicted"/>
<evidence type="ECO:0000313" key="2">
    <source>
        <dbReference type="Proteomes" id="UP000032120"/>
    </source>
</evidence>
<organism evidence="1 2">
    <name type="scientific">Leucobacter komagatae</name>
    <dbReference type="NCBI Taxonomy" id="55969"/>
    <lineage>
        <taxon>Bacteria</taxon>
        <taxon>Bacillati</taxon>
        <taxon>Actinomycetota</taxon>
        <taxon>Actinomycetes</taxon>
        <taxon>Micrococcales</taxon>
        <taxon>Microbacteriaceae</taxon>
        <taxon>Leucobacter</taxon>
    </lineage>
</organism>
<dbReference type="RefSeq" id="WP_042542547.1">
    <property type="nucleotide sequence ID" value="NZ_JXSQ01000001.1"/>
</dbReference>